<keyword evidence="1" id="KW-0472">Membrane</keyword>
<protein>
    <submittedName>
        <fullName evidence="2">Uncharacterized protein</fullName>
    </submittedName>
</protein>
<keyword evidence="3" id="KW-1185">Reference proteome</keyword>
<evidence type="ECO:0000313" key="2">
    <source>
        <dbReference type="EMBL" id="EZH73549.1"/>
    </source>
</evidence>
<accession>A0A023BUF2</accession>
<feature type="transmembrane region" description="Helical" evidence="1">
    <location>
        <begin position="12"/>
        <end position="30"/>
    </location>
</feature>
<keyword evidence="1" id="KW-0812">Transmembrane</keyword>
<gene>
    <name evidence="2" type="ORF">ATO12_16560</name>
</gene>
<dbReference type="InterPro" id="IPR045749">
    <property type="entry name" value="DUF6090"/>
</dbReference>
<dbReference type="EMBL" id="AQRA01000005">
    <property type="protein sequence ID" value="EZH73549.1"/>
    <property type="molecule type" value="Genomic_DNA"/>
</dbReference>
<dbReference type="AlphaFoldDB" id="A0A023BUF2"/>
<proteinExistence type="predicted"/>
<name>A0A023BUF2_9FLAO</name>
<evidence type="ECO:0000313" key="3">
    <source>
        <dbReference type="Proteomes" id="UP000023541"/>
    </source>
</evidence>
<dbReference type="Proteomes" id="UP000023541">
    <property type="component" value="Unassembled WGS sequence"/>
</dbReference>
<reference evidence="2 3" key="1">
    <citation type="submission" date="2014-04" db="EMBL/GenBank/DDBJ databases">
        <title>Aquimarina sp. 22II-S11-z7 Genome Sequencing.</title>
        <authorList>
            <person name="Lai Q."/>
        </authorList>
    </citation>
    <scope>NUCLEOTIDE SEQUENCE [LARGE SCALE GENOMIC DNA]</scope>
    <source>
        <strain evidence="2 3">22II-S11-z7</strain>
    </source>
</reference>
<dbReference type="Pfam" id="PF19578">
    <property type="entry name" value="DUF6090"/>
    <property type="match status" value="1"/>
</dbReference>
<comment type="caution">
    <text evidence="2">The sequence shown here is derived from an EMBL/GenBank/DDBJ whole genome shotgun (WGS) entry which is preliminary data.</text>
</comment>
<dbReference type="eggNOG" id="ENOG5033J4S">
    <property type="taxonomic scope" value="Bacteria"/>
</dbReference>
<organism evidence="2 3">
    <name type="scientific">Aquimarina atlantica</name>
    <dbReference type="NCBI Taxonomy" id="1317122"/>
    <lineage>
        <taxon>Bacteria</taxon>
        <taxon>Pseudomonadati</taxon>
        <taxon>Bacteroidota</taxon>
        <taxon>Flavobacteriia</taxon>
        <taxon>Flavobacteriales</taxon>
        <taxon>Flavobacteriaceae</taxon>
        <taxon>Aquimarina</taxon>
    </lineage>
</organism>
<dbReference type="RefSeq" id="WP_034242272.1">
    <property type="nucleotide sequence ID" value="NZ_AQRA01000005.1"/>
</dbReference>
<sequence length="218" mass="26079">MNTRKKHIDWLNHGLEFIVVIIGILIAFQLNKCSAENQQEKTISIHLEQIKKETEINKRFLESALKLGESNLAKIDTIFVLLNQKEDYNRINQLSIELLNLSGAYFRKNAFQNLVESGDIRFIKNFDTKQKIINLYEYYKWVESFDEISRSLYIQDYYPYLKNNFDLVDGKKQDEEIYKSKLFKNILASYSQTSQNKTQKYRDCFKEIERYLKHDKED</sequence>
<dbReference type="OrthoDB" id="1427364at2"/>
<keyword evidence="1" id="KW-1133">Transmembrane helix</keyword>
<evidence type="ECO:0000256" key="1">
    <source>
        <dbReference type="SAM" id="Phobius"/>
    </source>
</evidence>